<dbReference type="FunFam" id="3.40.30.10:FF:000104">
    <property type="entry name" value="Thioredoxin"/>
    <property type="match status" value="1"/>
</dbReference>
<dbReference type="PANTHER" id="PTHR46115">
    <property type="entry name" value="THIOREDOXIN-LIKE PROTEIN 1"/>
    <property type="match status" value="1"/>
</dbReference>
<evidence type="ECO:0000313" key="9">
    <source>
        <dbReference type="EMBL" id="AMB21289.1"/>
    </source>
</evidence>
<feature type="disulfide bond" evidence="10">
    <location>
        <begin position="32"/>
        <end position="35"/>
    </location>
</feature>
<sequence length="106" mass="11841">MSIHIKDSDDLKTRLAEAGDKLVVIDFMATWCGPCKMIGPKLDEMAGEMQDSIVVVKVDVDECEDIATEYNINSMPTFVFVKNGKKIEEFSGANVDKLRNTILKLK</sequence>
<dbReference type="PRINTS" id="PR00421">
    <property type="entry name" value="THIOREDOXIN"/>
</dbReference>
<keyword evidence="2" id="KW-0249">Electron transport</keyword>
<dbReference type="AlphaFoldDB" id="A0A0Y0BMD0"/>
<evidence type="ECO:0000256" key="1">
    <source>
        <dbReference type="ARBA" id="ARBA00022448"/>
    </source>
</evidence>
<dbReference type="CDD" id="cd02947">
    <property type="entry name" value="TRX_family"/>
    <property type="match status" value="1"/>
</dbReference>
<dbReference type="NCBIfam" id="TIGR01068">
    <property type="entry name" value="thioredoxin"/>
    <property type="match status" value="1"/>
</dbReference>
<reference evidence="10" key="1">
    <citation type="submission" date="2015-08" db="PDB data bank">
        <title>Crystal structure of insect thioredoxin at 1.95 Angstroms.</title>
        <authorList>
            <person name="Klinke S."/>
            <person name="Tejedor M.D."/>
            <person name="Cerutti M.L."/>
            <person name="Giacometti R."/>
            <person name="Otero L.H."/>
            <person name="Goldbaum F.A."/>
            <person name="Zavala J.A."/>
            <person name="Wolosiuk R.A."/>
            <person name="Pagano E.A."/>
        </authorList>
    </citation>
    <scope>X-RAY CRYSTALLOGRAPHY (1.95 ANGSTROMS)</scope>
    <scope>DISULFIDE BONDS</scope>
</reference>
<feature type="domain" description="Thioredoxin" evidence="8">
    <location>
        <begin position="1"/>
        <end position="106"/>
    </location>
</feature>
<dbReference type="EMBL" id="KT454797">
    <property type="protein sequence ID" value="AMB21289.1"/>
    <property type="molecule type" value="mRNA"/>
</dbReference>
<accession>A0A0Y0BMD0</accession>
<name>A0A0Y0BMD0_ANTGE</name>
<evidence type="ECO:0000256" key="4">
    <source>
        <dbReference type="ARBA" id="ARBA00023284"/>
    </source>
</evidence>
<evidence type="ECO:0000256" key="3">
    <source>
        <dbReference type="ARBA" id="ARBA00023157"/>
    </source>
</evidence>
<dbReference type="InterPro" id="IPR005746">
    <property type="entry name" value="Thioredoxin"/>
</dbReference>
<feature type="site" description="Contributes to redox potential value" evidence="6">
    <location>
        <position position="34"/>
    </location>
</feature>
<keyword evidence="10" id="KW-0002">3D-structure</keyword>
<feature type="active site" description="Nucleophile" evidence="6">
    <location>
        <position position="35"/>
    </location>
</feature>
<feature type="site" description="Contributes to redox potential value" evidence="6">
    <location>
        <position position="33"/>
    </location>
</feature>
<feature type="active site" description="Nucleophile" evidence="6">
    <location>
        <position position="32"/>
    </location>
</feature>
<comment type="similarity">
    <text evidence="5">Belongs to the thioredoxin family.</text>
</comment>
<feature type="site" description="Deprotonates C-terminal active site Cys" evidence="6">
    <location>
        <position position="26"/>
    </location>
</feature>
<reference evidence="9" key="2">
    <citation type="submission" date="2015-08" db="EMBL/GenBank/DDBJ databases">
        <title>Isolation and characterization of a thioredoxin from Anticarsia gemmatalis cDNA.</title>
        <authorList>
            <person name="Tejedor M.D."/>
            <person name="Giacometti R."/>
            <person name="Ilina N."/>
            <person name="Wolosiuk R.A."/>
            <person name="Zavala J.A."/>
            <person name="Pagano E.A."/>
        </authorList>
    </citation>
    <scope>NUCLEOTIDE SEQUENCE</scope>
</reference>
<dbReference type="SUPFAM" id="SSF52833">
    <property type="entry name" value="Thioredoxin-like"/>
    <property type="match status" value="1"/>
</dbReference>
<evidence type="ECO:0000259" key="8">
    <source>
        <dbReference type="PROSITE" id="PS51352"/>
    </source>
</evidence>
<keyword evidence="4 7" id="KW-0676">Redox-active center</keyword>
<dbReference type="PROSITE" id="PS51352">
    <property type="entry name" value="THIOREDOXIN_2"/>
    <property type="match status" value="1"/>
</dbReference>
<keyword evidence="3 7" id="KW-1015">Disulfide bond</keyword>
<dbReference type="PDBsum" id="5DBQ"/>
<proteinExistence type="evidence at protein level"/>
<dbReference type="Pfam" id="PF00085">
    <property type="entry name" value="Thioredoxin"/>
    <property type="match status" value="1"/>
</dbReference>
<evidence type="ECO:0000256" key="5">
    <source>
        <dbReference type="PIRNR" id="PIRNR000077"/>
    </source>
</evidence>
<evidence type="ECO:0007829" key="10">
    <source>
        <dbReference type="PDB" id="5DBQ"/>
    </source>
</evidence>
<organism evidence="9">
    <name type="scientific">Anticarsia gemmatalis</name>
    <name type="common">Velvetbean caterpillar moth</name>
    <dbReference type="NCBI Taxonomy" id="129554"/>
    <lineage>
        <taxon>Eukaryota</taxon>
        <taxon>Metazoa</taxon>
        <taxon>Ecdysozoa</taxon>
        <taxon>Arthropoda</taxon>
        <taxon>Hexapoda</taxon>
        <taxon>Insecta</taxon>
        <taxon>Pterygota</taxon>
        <taxon>Neoptera</taxon>
        <taxon>Endopterygota</taxon>
        <taxon>Lepidoptera</taxon>
        <taxon>Glossata</taxon>
        <taxon>Ditrysia</taxon>
        <taxon>Noctuoidea</taxon>
        <taxon>Erebidae</taxon>
        <taxon>Erebinae</taxon>
        <taxon>Anticarsia</taxon>
    </lineage>
</organism>
<dbReference type="PDB" id="5DBQ">
    <property type="method" value="X-ray"/>
    <property type="resolution" value="1.95 A"/>
    <property type="chains" value="A/B=1-106"/>
</dbReference>
<dbReference type="InterPro" id="IPR013766">
    <property type="entry name" value="Thioredoxin_domain"/>
</dbReference>
<dbReference type="InterPro" id="IPR036249">
    <property type="entry name" value="Thioredoxin-like_sf"/>
</dbReference>
<feature type="disulfide bond" description="Redox-active" evidence="7">
    <location>
        <begin position="32"/>
        <end position="35"/>
    </location>
</feature>
<keyword evidence="1" id="KW-0813">Transport</keyword>
<protein>
    <recommendedName>
        <fullName evidence="5">Thioredoxin</fullName>
    </recommendedName>
</protein>
<dbReference type="GO" id="GO:0015035">
    <property type="term" value="F:protein-disulfide reductase activity"/>
    <property type="evidence" value="ECO:0007669"/>
    <property type="project" value="InterPro"/>
</dbReference>
<dbReference type="Gene3D" id="3.40.30.10">
    <property type="entry name" value="Glutaredoxin"/>
    <property type="match status" value="1"/>
</dbReference>
<evidence type="ECO:0000256" key="2">
    <source>
        <dbReference type="ARBA" id="ARBA00022982"/>
    </source>
</evidence>
<dbReference type="PIRSF" id="PIRSF000077">
    <property type="entry name" value="Thioredoxin"/>
    <property type="match status" value="1"/>
</dbReference>
<evidence type="ECO:0000256" key="7">
    <source>
        <dbReference type="PIRSR" id="PIRSR000077-4"/>
    </source>
</evidence>
<dbReference type="SMR" id="A0A0Y0BMD0"/>
<evidence type="ECO:0000256" key="6">
    <source>
        <dbReference type="PIRSR" id="PIRSR000077-1"/>
    </source>
</evidence>